<dbReference type="GO" id="GO:0005886">
    <property type="term" value="C:plasma membrane"/>
    <property type="evidence" value="ECO:0007669"/>
    <property type="project" value="UniProtKB-SubCell"/>
</dbReference>
<evidence type="ECO:0000256" key="5">
    <source>
        <dbReference type="ARBA" id="ARBA00022989"/>
    </source>
</evidence>
<dbReference type="RefSeq" id="WP_011720196.1">
    <property type="nucleotide sequence ID" value="NC_008578.1"/>
</dbReference>
<keyword evidence="2 7" id="KW-0813">Transport</keyword>
<dbReference type="InParanoid" id="A0LUM3"/>
<dbReference type="CDD" id="cd06261">
    <property type="entry name" value="TM_PBP2"/>
    <property type="match status" value="1"/>
</dbReference>
<dbReference type="Gene3D" id="1.10.3720.10">
    <property type="entry name" value="MetI-like"/>
    <property type="match status" value="1"/>
</dbReference>
<dbReference type="SUPFAM" id="SSF161098">
    <property type="entry name" value="MetI-like"/>
    <property type="match status" value="1"/>
</dbReference>
<dbReference type="InterPro" id="IPR051393">
    <property type="entry name" value="ABC_transporter_permease"/>
</dbReference>
<dbReference type="GO" id="GO:0055085">
    <property type="term" value="P:transmembrane transport"/>
    <property type="evidence" value="ECO:0007669"/>
    <property type="project" value="InterPro"/>
</dbReference>
<feature type="transmembrane region" description="Helical" evidence="7">
    <location>
        <begin position="237"/>
        <end position="259"/>
    </location>
</feature>
<dbReference type="PANTHER" id="PTHR30193">
    <property type="entry name" value="ABC TRANSPORTER PERMEASE PROTEIN"/>
    <property type="match status" value="1"/>
</dbReference>
<dbReference type="EMBL" id="CP000481">
    <property type="protein sequence ID" value="ABK53133.1"/>
    <property type="molecule type" value="Genomic_DNA"/>
</dbReference>
<organism evidence="9 10">
    <name type="scientific">Acidothermus cellulolyticus (strain ATCC 43068 / DSM 8971 / 11B)</name>
    <dbReference type="NCBI Taxonomy" id="351607"/>
    <lineage>
        <taxon>Bacteria</taxon>
        <taxon>Bacillati</taxon>
        <taxon>Actinomycetota</taxon>
        <taxon>Actinomycetes</taxon>
        <taxon>Acidothermales</taxon>
        <taxon>Acidothermaceae</taxon>
        <taxon>Acidothermus</taxon>
    </lineage>
</organism>
<dbReference type="KEGG" id="ace:Acel_1361"/>
<dbReference type="InterPro" id="IPR035906">
    <property type="entry name" value="MetI-like_sf"/>
</dbReference>
<reference evidence="9 10" key="1">
    <citation type="journal article" date="2009" name="Genome Res.">
        <title>Complete genome of the cellulolytic thermophile Acidothermus cellulolyticus 11B provides insights into its ecophysiological and evolutionary adaptations.</title>
        <authorList>
            <person name="Barabote R.D."/>
            <person name="Xie G."/>
            <person name="Leu D.H."/>
            <person name="Normand P."/>
            <person name="Necsulea A."/>
            <person name="Daubin V."/>
            <person name="Medigue C."/>
            <person name="Adney W.S."/>
            <person name="Xu X.C."/>
            <person name="Lapidus A."/>
            <person name="Parales R.E."/>
            <person name="Detter C."/>
            <person name="Pujic P."/>
            <person name="Bruce D."/>
            <person name="Lavire C."/>
            <person name="Challacombe J.F."/>
            <person name="Brettin T.S."/>
            <person name="Berry A.M."/>
        </authorList>
    </citation>
    <scope>NUCLEOTIDE SEQUENCE [LARGE SCALE GENOMIC DNA]</scope>
    <source>
        <strain evidence="10">ATCC 43068 / DSM 8971 / 11B</strain>
    </source>
</reference>
<dbReference type="InterPro" id="IPR000515">
    <property type="entry name" value="MetI-like"/>
</dbReference>
<dbReference type="STRING" id="351607.Acel_1361"/>
<dbReference type="AlphaFoldDB" id="A0LUM3"/>
<comment type="similarity">
    <text evidence="7">Belongs to the binding-protein-dependent transport system permease family.</text>
</comment>
<evidence type="ECO:0000259" key="8">
    <source>
        <dbReference type="PROSITE" id="PS50928"/>
    </source>
</evidence>
<evidence type="ECO:0000256" key="4">
    <source>
        <dbReference type="ARBA" id="ARBA00022692"/>
    </source>
</evidence>
<dbReference type="PANTHER" id="PTHR30193:SF41">
    <property type="entry name" value="DIACETYLCHITOBIOSE UPTAKE SYSTEM PERMEASE PROTEIN NGCF"/>
    <property type="match status" value="1"/>
</dbReference>
<sequence>MNRTMIQAVNTATDSAPRRALTTRARHRPSHLGWLFLIPALSVYGIFVLWPILQTIRYSFYSWDGVDKPQWAGLRNFRAVFTDPQLTSTLVHVAELILFFTVIPVGLGLVLAAIMQRVTSRRVTSVARAVLILPQIVPLVAAGIAWSWVLSSSGVVNQVLQAIGLRHITRAWLGDFTTALPSVGLIGAWVLLGLCTVLLSVGMGKIDASLYEAAVLDGAGRIREFFAVTLPSMRNEIAVCVTVTMISALSAFDIVYITTQGGPGNATMVPGLKVYQLAFFNRQVGLASALALVLMVIVILCIMPVQSLSRRSGDE</sequence>
<feature type="domain" description="ABC transmembrane type-1" evidence="8">
    <location>
        <begin position="90"/>
        <end position="305"/>
    </location>
</feature>
<evidence type="ECO:0000256" key="7">
    <source>
        <dbReference type="RuleBase" id="RU363032"/>
    </source>
</evidence>
<dbReference type="SUPFAM" id="SSF160964">
    <property type="entry name" value="MalF N-terminal region-like"/>
    <property type="match status" value="1"/>
</dbReference>
<evidence type="ECO:0000256" key="3">
    <source>
        <dbReference type="ARBA" id="ARBA00022475"/>
    </source>
</evidence>
<dbReference type="Proteomes" id="UP000008221">
    <property type="component" value="Chromosome"/>
</dbReference>
<keyword evidence="6 7" id="KW-0472">Membrane</keyword>
<protein>
    <submittedName>
        <fullName evidence="9">Carbohydrate ABC transporter membrane protein 1, CUT1 family</fullName>
    </submittedName>
</protein>
<evidence type="ECO:0000256" key="6">
    <source>
        <dbReference type="ARBA" id="ARBA00023136"/>
    </source>
</evidence>
<gene>
    <name evidence="9" type="ordered locus">Acel_1361</name>
</gene>
<keyword evidence="3" id="KW-1003">Cell membrane</keyword>
<name>A0LUM3_ACIC1</name>
<accession>A0LUM3</accession>
<feature type="transmembrane region" description="Helical" evidence="7">
    <location>
        <begin position="126"/>
        <end position="149"/>
    </location>
</feature>
<feature type="transmembrane region" description="Helical" evidence="7">
    <location>
        <begin position="279"/>
        <end position="302"/>
    </location>
</feature>
<keyword evidence="5 7" id="KW-1133">Transmembrane helix</keyword>
<feature type="transmembrane region" description="Helical" evidence="7">
    <location>
        <begin position="32"/>
        <end position="53"/>
    </location>
</feature>
<feature type="transmembrane region" description="Helical" evidence="7">
    <location>
        <begin position="179"/>
        <end position="201"/>
    </location>
</feature>
<evidence type="ECO:0000313" key="9">
    <source>
        <dbReference type="EMBL" id="ABK53133.1"/>
    </source>
</evidence>
<keyword evidence="10" id="KW-1185">Reference proteome</keyword>
<dbReference type="eggNOG" id="COG1175">
    <property type="taxonomic scope" value="Bacteria"/>
</dbReference>
<feature type="transmembrane region" description="Helical" evidence="7">
    <location>
        <begin position="96"/>
        <end position="114"/>
    </location>
</feature>
<evidence type="ECO:0000256" key="2">
    <source>
        <dbReference type="ARBA" id="ARBA00022448"/>
    </source>
</evidence>
<comment type="subcellular location">
    <subcellularLocation>
        <location evidence="1 7">Cell membrane</location>
        <topology evidence="1 7">Multi-pass membrane protein</topology>
    </subcellularLocation>
</comment>
<evidence type="ECO:0000256" key="1">
    <source>
        <dbReference type="ARBA" id="ARBA00004651"/>
    </source>
</evidence>
<keyword evidence="4 7" id="KW-0812">Transmembrane</keyword>
<dbReference type="Pfam" id="PF00528">
    <property type="entry name" value="BPD_transp_1"/>
    <property type="match status" value="1"/>
</dbReference>
<proteinExistence type="inferred from homology"/>
<evidence type="ECO:0000313" key="10">
    <source>
        <dbReference type="Proteomes" id="UP000008221"/>
    </source>
</evidence>
<dbReference type="HOGENOM" id="CLU_016047_0_0_11"/>
<dbReference type="PROSITE" id="PS50928">
    <property type="entry name" value="ABC_TM1"/>
    <property type="match status" value="1"/>
</dbReference>